<feature type="domain" description="Transposase IS204/IS1001/IS1096/IS1165 zinc-finger" evidence="2">
    <location>
        <begin position="38"/>
        <end position="81"/>
    </location>
</feature>
<evidence type="ECO:0000313" key="3">
    <source>
        <dbReference type="EMBL" id="GBH33122.1"/>
    </source>
</evidence>
<dbReference type="Proteomes" id="UP000290975">
    <property type="component" value="Unassembled WGS sequence"/>
</dbReference>
<accession>A0A401J8W8</accession>
<sequence length="298" mass="33380">MSHRICAAALIPSGFALEQFHRTDTGLEIVVRPTGKTSICPECGSSTSRVHSRYRRRLGDLPLAGRPVSVVLIARRFRCSTIPCQRRIFTERFEDGAVLPWARRTARLDLLVYHLGLALGGRPAARFAHRLMTPVSNDTLLRAVRRRGRPGFTPPHVIGIDDWAWRRNHRYGTIICDLELRQPIRLLPDREPATAQAWFMDQPQIAVVARDRGGAYALAAARALPDAAQVADRWHLMENASRAFLEAIRGSMRPIRAAIGATVINPALLSAAERLQYEGYVRREETATTIRRRRASGA</sequence>
<feature type="domain" description="Transposase IS204/IS1001/IS1096/IS1165 DDE" evidence="1">
    <location>
        <begin position="158"/>
        <end position="257"/>
    </location>
</feature>
<dbReference type="InterPro" id="IPR047951">
    <property type="entry name" value="Transpos_ISL3"/>
</dbReference>
<evidence type="ECO:0000313" key="4">
    <source>
        <dbReference type="Proteomes" id="UP000290975"/>
    </source>
</evidence>
<dbReference type="PANTHER" id="PTHR33498:SF1">
    <property type="entry name" value="TRANSPOSASE FOR INSERTION SEQUENCE ELEMENT IS1557"/>
    <property type="match status" value="1"/>
</dbReference>
<proteinExistence type="predicted"/>
<reference evidence="3 4" key="1">
    <citation type="submission" date="2014-12" db="EMBL/GenBank/DDBJ databases">
        <title>Whole genome sequencing of Sphingobium xenophagum OW59.</title>
        <authorList>
            <person name="Ohta Y."/>
            <person name="Nishi S."/>
            <person name="Hatada Y."/>
        </authorList>
    </citation>
    <scope>NUCLEOTIDE SEQUENCE [LARGE SCALE GENOMIC DNA]</scope>
    <source>
        <strain evidence="3 4">OW59</strain>
    </source>
</reference>
<dbReference type="PANTHER" id="PTHR33498">
    <property type="entry name" value="TRANSPOSASE FOR INSERTION SEQUENCE ELEMENT IS1557"/>
    <property type="match status" value="1"/>
</dbReference>
<dbReference type="InterPro" id="IPR002560">
    <property type="entry name" value="Transposase_DDE"/>
</dbReference>
<dbReference type="Pfam" id="PF01610">
    <property type="entry name" value="DDE_Tnp_ISL3"/>
    <property type="match status" value="1"/>
</dbReference>
<evidence type="ECO:0008006" key="5">
    <source>
        <dbReference type="Google" id="ProtNLM"/>
    </source>
</evidence>
<gene>
    <name evidence="3" type="ORF">MBESOW_P4464</name>
</gene>
<organism evidence="3 4">
    <name type="scientific">Sphingobium xenophagum</name>
    <dbReference type="NCBI Taxonomy" id="121428"/>
    <lineage>
        <taxon>Bacteria</taxon>
        <taxon>Pseudomonadati</taxon>
        <taxon>Pseudomonadota</taxon>
        <taxon>Alphaproteobacteria</taxon>
        <taxon>Sphingomonadales</taxon>
        <taxon>Sphingomonadaceae</taxon>
        <taxon>Sphingobium</taxon>
    </lineage>
</organism>
<comment type="caution">
    <text evidence="3">The sequence shown here is derived from an EMBL/GenBank/DDBJ whole genome shotgun (WGS) entry which is preliminary data.</text>
</comment>
<evidence type="ECO:0000259" key="2">
    <source>
        <dbReference type="Pfam" id="PF14690"/>
    </source>
</evidence>
<dbReference type="InterPro" id="IPR029261">
    <property type="entry name" value="Transposase_Znf"/>
</dbReference>
<evidence type="ECO:0000259" key="1">
    <source>
        <dbReference type="Pfam" id="PF01610"/>
    </source>
</evidence>
<name>A0A401J8W8_SPHXE</name>
<protein>
    <recommendedName>
        <fullName evidence="5">Transposase</fullName>
    </recommendedName>
</protein>
<dbReference type="Pfam" id="PF14690">
    <property type="entry name" value="Zn_ribbon_ISL3"/>
    <property type="match status" value="1"/>
</dbReference>
<dbReference type="EMBL" id="BBQY01000078">
    <property type="protein sequence ID" value="GBH33122.1"/>
    <property type="molecule type" value="Genomic_DNA"/>
</dbReference>
<dbReference type="NCBIfam" id="NF033550">
    <property type="entry name" value="transpos_ISL3"/>
    <property type="match status" value="1"/>
</dbReference>
<dbReference type="AlphaFoldDB" id="A0A401J8W8"/>
<keyword evidence="4" id="KW-1185">Reference proteome</keyword>